<dbReference type="GO" id="GO:0006260">
    <property type="term" value="P:DNA replication"/>
    <property type="evidence" value="ECO:0007669"/>
    <property type="project" value="UniProtKB-KW"/>
</dbReference>
<protein>
    <submittedName>
        <fullName evidence="8">Nonstructural protein</fullName>
    </submittedName>
</protein>
<accession>A0A8A4XDV8</accession>
<dbReference type="PROSITE" id="PS51206">
    <property type="entry name" value="SF3_HELICASE_1"/>
    <property type="match status" value="1"/>
</dbReference>
<dbReference type="InterPro" id="IPR001257">
    <property type="entry name" value="Parvovirus_NS1_helicase"/>
</dbReference>
<evidence type="ECO:0000256" key="6">
    <source>
        <dbReference type="SAM" id="MobiDB-lite"/>
    </source>
</evidence>
<evidence type="ECO:0000256" key="1">
    <source>
        <dbReference type="ARBA" id="ARBA00004147"/>
    </source>
</evidence>
<feature type="region of interest" description="Disordered" evidence="6">
    <location>
        <begin position="713"/>
        <end position="776"/>
    </location>
</feature>
<feature type="compositionally biased region" description="Polar residues" evidence="6">
    <location>
        <begin position="731"/>
        <end position="746"/>
    </location>
</feature>
<dbReference type="SUPFAM" id="SSF52540">
    <property type="entry name" value="P-loop containing nucleoside triphosphate hydrolases"/>
    <property type="match status" value="1"/>
</dbReference>
<comment type="subcellular location">
    <subcellularLocation>
        <location evidence="1">Host nucleus</location>
    </subcellularLocation>
</comment>
<reference evidence="8" key="1">
    <citation type="submission" date="2020-09" db="EMBL/GenBank/DDBJ databases">
        <title>Parvovirus dark matter in the feces of wild birds.</title>
        <authorList>
            <person name="Dai Z."/>
            <person name="Yang S."/>
            <person name="Zhang W."/>
        </authorList>
    </citation>
    <scope>NUCLEOTIDE SEQUENCE</scope>
    <source>
        <strain evidence="8">Sbr121par025</strain>
    </source>
</reference>
<dbReference type="Gene3D" id="3.40.50.300">
    <property type="entry name" value="P-loop containing nucleotide triphosphate hydrolases"/>
    <property type="match status" value="1"/>
</dbReference>
<organism evidence="8">
    <name type="scientific">Luscinia cyane Ichthamaparvovirus</name>
    <dbReference type="NCBI Taxonomy" id="2794553"/>
    <lineage>
        <taxon>Viruses</taxon>
        <taxon>Monodnaviria</taxon>
        <taxon>Shotokuvirae</taxon>
        <taxon>Cossaviricota</taxon>
        <taxon>Quintoviricetes</taxon>
        <taxon>Piccovirales</taxon>
        <taxon>Parvoviridae</taxon>
        <taxon>Hamaparvovirinae</taxon>
        <taxon>Ichthamaparvovirus</taxon>
    </lineage>
</organism>
<evidence type="ECO:0000259" key="7">
    <source>
        <dbReference type="PROSITE" id="PS51206"/>
    </source>
</evidence>
<keyword evidence="4" id="KW-0547">Nucleotide-binding</keyword>
<keyword evidence="5" id="KW-0067">ATP-binding</keyword>
<dbReference type="EMBL" id="MW046447">
    <property type="protein sequence ID" value="QTE03849.1"/>
    <property type="molecule type" value="Genomic_DNA"/>
</dbReference>
<feature type="domain" description="SF3 helicase" evidence="7">
    <location>
        <begin position="398"/>
        <end position="560"/>
    </location>
</feature>
<evidence type="ECO:0000256" key="2">
    <source>
        <dbReference type="ARBA" id="ARBA00022562"/>
    </source>
</evidence>
<evidence type="ECO:0000256" key="5">
    <source>
        <dbReference type="ARBA" id="ARBA00022840"/>
    </source>
</evidence>
<dbReference type="Pfam" id="PF01057">
    <property type="entry name" value="Parvo_NS1"/>
    <property type="match status" value="1"/>
</dbReference>
<dbReference type="InterPro" id="IPR014015">
    <property type="entry name" value="Helicase_SF3_DNA-vir"/>
</dbReference>
<dbReference type="GO" id="GO:0042025">
    <property type="term" value="C:host cell nucleus"/>
    <property type="evidence" value="ECO:0007669"/>
    <property type="project" value="UniProtKB-SubCell"/>
</dbReference>
<proteinExistence type="predicted"/>
<keyword evidence="3" id="KW-0235">DNA replication</keyword>
<dbReference type="GO" id="GO:0019079">
    <property type="term" value="P:viral genome replication"/>
    <property type="evidence" value="ECO:0007669"/>
    <property type="project" value="InterPro"/>
</dbReference>
<evidence type="ECO:0000256" key="4">
    <source>
        <dbReference type="ARBA" id="ARBA00022741"/>
    </source>
</evidence>
<dbReference type="GO" id="GO:0005524">
    <property type="term" value="F:ATP binding"/>
    <property type="evidence" value="ECO:0007669"/>
    <property type="project" value="UniProtKB-KW"/>
</dbReference>
<name>A0A8A4XDV8_9VIRU</name>
<evidence type="ECO:0000256" key="3">
    <source>
        <dbReference type="ARBA" id="ARBA00022705"/>
    </source>
</evidence>
<dbReference type="InterPro" id="IPR027417">
    <property type="entry name" value="P-loop_NTPase"/>
</dbReference>
<sequence length="798" mass="91250">MDHHNNTRVFGKYVDNTGIRTNENKSKATFDNYSEFFDSPVQISTDILNGSQTFSLLASSTIDQNDASFSGTNNYPVFNQESDNAVSDWERSPSLLAKDSNGRTSSASTENTSLFGTGSIFAKYSDRIFRCMRNTAGLTHSAFRETLCKDFPTELNNIMWNITPETLPDKFHSFIRTHTMSSWKAFVFKSEYWNNLCTNLNEPAHVSRMVDLVTNVIPKNDDIAHNFWGVIEVNEYGVPHAHIMFKSNQRIDAFRRTINAHLEKTNQTNHIECVKSQTVKSLEGLMKYFLKQPIAVIIGNYTFLHPVLAILENTEMQWQENRPKKIPADVTHVLDLMRTHCVYSLEDIMRKCPSEIEHLLGRPNLNSLIQTCALFLNVAADTEQLQKKILVNATPTLINRHHIDAFLNYQNIDPVQFGKDFHKFIWRQHPKRNTFVLQGPPNTGKSSFIRPLTELFRWGQILQAHQFMFQNCLRKELVLWEEPLISKDFSDKCKLLFEGSQQMVEVKSNAPQLLERTPIIITTNKDIWYYASADQEAFKARIYHYFFTTAFSDVNSPDRIDQCTITNSCNSEDNRNSSTTCGSTPTSDSRVRRQLSFLNCYSGKQCNTTITDNNINNDSDNNRNCNTPILGSNNDLGTCSTIIEDEQRSDVSGSSGDDQHSVTDGASGSCFVNAIRQCSVHGSSVSYSSRDLSDLQSQPFECTCQFQWAPKRKRRHNRSDLGTHRTRTVHDNSGSTGRLSPTNAHVDSTDHTKRRKDQNLHSQSTTPPKQPLDWTPDQRINKSHWIDWLAYWIKIYQQ</sequence>
<keyword evidence="2" id="KW-1048">Host nucleus</keyword>
<evidence type="ECO:0000313" key="8">
    <source>
        <dbReference type="EMBL" id="QTE03849.1"/>
    </source>
</evidence>